<dbReference type="PATRIC" id="fig|1603606.3.peg.1178"/>
<dbReference type="Pfam" id="PF07396">
    <property type="entry name" value="Porin_O_P"/>
    <property type="match status" value="1"/>
</dbReference>
<proteinExistence type="predicted"/>
<keyword evidence="3" id="KW-1185">Reference proteome</keyword>
<dbReference type="Gene3D" id="2.40.160.10">
    <property type="entry name" value="Porin"/>
    <property type="match status" value="1"/>
</dbReference>
<dbReference type="EMBL" id="CP010802">
    <property type="protein sequence ID" value="ALC15858.1"/>
    <property type="molecule type" value="Genomic_DNA"/>
</dbReference>
<dbReference type="InterPro" id="IPR010870">
    <property type="entry name" value="Porin_O/P"/>
</dbReference>
<organism evidence="2 3">
    <name type="scientific">Desulfuromonas soudanensis</name>
    <dbReference type="NCBI Taxonomy" id="1603606"/>
    <lineage>
        <taxon>Bacteria</taxon>
        <taxon>Pseudomonadati</taxon>
        <taxon>Thermodesulfobacteriota</taxon>
        <taxon>Desulfuromonadia</taxon>
        <taxon>Desulfuromonadales</taxon>
        <taxon>Desulfuromonadaceae</taxon>
        <taxon>Desulfuromonas</taxon>
    </lineage>
</organism>
<dbReference type="KEGG" id="des:DSOUD_1073"/>
<dbReference type="RefSeq" id="WP_053550018.1">
    <property type="nucleotide sequence ID" value="NZ_CP010802.1"/>
</dbReference>
<dbReference type="InterPro" id="IPR023614">
    <property type="entry name" value="Porin_dom_sf"/>
</dbReference>
<feature type="chain" id="PRO_5005791984" evidence="1">
    <location>
        <begin position="21"/>
        <end position="415"/>
    </location>
</feature>
<reference evidence="2 3" key="1">
    <citation type="submission" date="2015-07" db="EMBL/GenBank/DDBJ databases">
        <title>Isolation and Genomic Characterization of a Novel Halophilic Metal-Reducing Deltaproteobacterium from the Deep Subsurface.</title>
        <authorList>
            <person name="Badalamenti J.P."/>
            <person name="Summers Z.M."/>
            <person name="Gralnick J.A."/>
            <person name="Bond D.R."/>
        </authorList>
    </citation>
    <scope>NUCLEOTIDE SEQUENCE [LARGE SCALE GENOMIC DNA]</scope>
    <source>
        <strain evidence="2 3">WTL</strain>
    </source>
</reference>
<feature type="signal peptide" evidence="1">
    <location>
        <begin position="1"/>
        <end position="20"/>
    </location>
</feature>
<dbReference type="SUPFAM" id="SSF56935">
    <property type="entry name" value="Porins"/>
    <property type="match status" value="1"/>
</dbReference>
<evidence type="ECO:0000313" key="3">
    <source>
        <dbReference type="Proteomes" id="UP000057158"/>
    </source>
</evidence>
<protein>
    <submittedName>
        <fullName evidence="2">Phosphate-selective porin</fullName>
    </submittedName>
</protein>
<dbReference type="AlphaFoldDB" id="A0A0M4D079"/>
<sequence length="415" mass="45231">MRKKIFLSMALLTVSVGLTAQGEAKSIEEILKEKGVITVEEYQEAVTQKPDVAYVPGKGFTAATADGKYKLHIGGYAQLLYKYTDVDSNAADDKSDFNIRRFKLQIAGNVVSKDFGYKFQGDMKNGFTTEDAFINYKFAAPLTVQVGQFKPAQARQELTSAAKQLFPERSLANDTFNLGRDLGVQAAGSFAGKIVEYRLGLFNGNGPNTANPDDRHMVTGRLDLNPLGAYAMDEAGWTSDKPLLNIGGSFAWNKIGGGDVGSGFSKDNDVMDVALNLDDAATAAAFTANYGSDLTWLLWTANVNAAWMGATLAGEYYALNADPSLGSDWDADGYYVQAGYQVIPQTLELAARYSAVESTDTQASAKFDKAETQFGVNYYFAKHAAKVQADYTLVSDDWNADKDDNIVRLQAQFYY</sequence>
<dbReference type="STRING" id="1603606.DSOUD_1073"/>
<name>A0A0M4D079_9BACT</name>
<accession>A0A0M4D079</accession>
<keyword evidence="1" id="KW-0732">Signal</keyword>
<gene>
    <name evidence="2" type="ORF">DSOUD_1073</name>
</gene>
<evidence type="ECO:0000313" key="2">
    <source>
        <dbReference type="EMBL" id="ALC15858.1"/>
    </source>
</evidence>
<dbReference type="Proteomes" id="UP000057158">
    <property type="component" value="Chromosome"/>
</dbReference>
<evidence type="ECO:0000256" key="1">
    <source>
        <dbReference type="SAM" id="SignalP"/>
    </source>
</evidence>